<comment type="cofactor">
    <cofactor evidence="1">
        <name>K(+)</name>
        <dbReference type="ChEBI" id="CHEBI:29103"/>
    </cofactor>
</comment>
<dbReference type="UniPathway" id="UPA00109">
    <property type="reaction ID" value="UER00188"/>
</dbReference>
<keyword evidence="12" id="KW-0670">Pyruvate</keyword>
<keyword evidence="6" id="KW-0479">Metal-binding</keyword>
<gene>
    <name evidence="14" type="ORF">PPROV_000816800</name>
</gene>
<dbReference type="Proteomes" id="UP000660262">
    <property type="component" value="Unassembled WGS sequence"/>
</dbReference>
<evidence type="ECO:0000256" key="11">
    <source>
        <dbReference type="ARBA" id="ARBA00023152"/>
    </source>
</evidence>
<keyword evidence="5" id="KW-0808">Transferase</keyword>
<keyword evidence="11" id="KW-0324">Glycolysis</keyword>
<comment type="similarity">
    <text evidence="3">Belongs to the pyruvate kinase family.</text>
</comment>
<accession>A0A830HRX3</accession>
<keyword evidence="15" id="KW-1185">Reference proteome</keyword>
<dbReference type="InterPro" id="IPR015813">
    <property type="entry name" value="Pyrv/PenolPyrv_kinase-like_dom"/>
</dbReference>
<organism evidence="14 15">
    <name type="scientific">Pycnococcus provasolii</name>
    <dbReference type="NCBI Taxonomy" id="41880"/>
    <lineage>
        <taxon>Eukaryota</taxon>
        <taxon>Viridiplantae</taxon>
        <taxon>Chlorophyta</taxon>
        <taxon>Pseudoscourfieldiophyceae</taxon>
        <taxon>Pseudoscourfieldiales</taxon>
        <taxon>Pycnococcaceae</taxon>
        <taxon>Pycnococcus</taxon>
    </lineage>
</organism>
<dbReference type="InterPro" id="IPR040442">
    <property type="entry name" value="Pyrv_kinase-like_dom_sf"/>
</dbReference>
<evidence type="ECO:0000256" key="1">
    <source>
        <dbReference type="ARBA" id="ARBA00001958"/>
    </source>
</evidence>
<reference evidence="14" key="1">
    <citation type="submission" date="2020-10" db="EMBL/GenBank/DDBJ databases">
        <title>Unveiling of a novel bifunctional photoreceptor, Dualchrome1, isolated from a cosmopolitan green alga.</title>
        <authorList>
            <person name="Suzuki S."/>
            <person name="Kawachi M."/>
        </authorList>
    </citation>
    <scope>NUCLEOTIDE SEQUENCE</scope>
    <source>
        <strain evidence="14">NIES 2893</strain>
    </source>
</reference>
<dbReference type="GO" id="GO:0005524">
    <property type="term" value="F:ATP binding"/>
    <property type="evidence" value="ECO:0007669"/>
    <property type="project" value="UniProtKB-KW"/>
</dbReference>
<evidence type="ECO:0000256" key="7">
    <source>
        <dbReference type="ARBA" id="ARBA00022741"/>
    </source>
</evidence>
<evidence type="ECO:0000256" key="8">
    <source>
        <dbReference type="ARBA" id="ARBA00022777"/>
    </source>
</evidence>
<evidence type="ECO:0000256" key="2">
    <source>
        <dbReference type="ARBA" id="ARBA00004997"/>
    </source>
</evidence>
<dbReference type="Pfam" id="PF00224">
    <property type="entry name" value="PK"/>
    <property type="match status" value="1"/>
</dbReference>
<dbReference type="GO" id="GO:0030955">
    <property type="term" value="F:potassium ion binding"/>
    <property type="evidence" value="ECO:0007669"/>
    <property type="project" value="InterPro"/>
</dbReference>
<protein>
    <recommendedName>
        <fullName evidence="4">pyruvate kinase</fullName>
        <ecNumber evidence="4">2.7.1.40</ecNumber>
    </recommendedName>
</protein>
<evidence type="ECO:0000256" key="6">
    <source>
        <dbReference type="ARBA" id="ARBA00022723"/>
    </source>
</evidence>
<evidence type="ECO:0000256" key="12">
    <source>
        <dbReference type="ARBA" id="ARBA00023317"/>
    </source>
</evidence>
<dbReference type="GO" id="GO:0000287">
    <property type="term" value="F:magnesium ion binding"/>
    <property type="evidence" value="ECO:0007669"/>
    <property type="project" value="InterPro"/>
</dbReference>
<keyword evidence="8" id="KW-0418">Kinase</keyword>
<evidence type="ECO:0000313" key="14">
    <source>
        <dbReference type="EMBL" id="GHP09433.1"/>
    </source>
</evidence>
<dbReference type="GO" id="GO:0004743">
    <property type="term" value="F:pyruvate kinase activity"/>
    <property type="evidence" value="ECO:0007669"/>
    <property type="project" value="UniProtKB-EC"/>
</dbReference>
<evidence type="ECO:0000256" key="4">
    <source>
        <dbReference type="ARBA" id="ARBA00012142"/>
    </source>
</evidence>
<feature type="domain" description="Pyruvate kinase barrel" evidence="13">
    <location>
        <begin position="41"/>
        <end position="110"/>
    </location>
</feature>
<dbReference type="GO" id="GO:0016301">
    <property type="term" value="F:kinase activity"/>
    <property type="evidence" value="ECO:0007669"/>
    <property type="project" value="UniProtKB-KW"/>
</dbReference>
<evidence type="ECO:0000256" key="10">
    <source>
        <dbReference type="ARBA" id="ARBA00022842"/>
    </source>
</evidence>
<dbReference type="AlphaFoldDB" id="A0A830HRX3"/>
<dbReference type="InterPro" id="IPR001697">
    <property type="entry name" value="Pyr_Knase"/>
</dbReference>
<keyword evidence="7" id="KW-0547">Nucleotide-binding</keyword>
<name>A0A830HRX3_9CHLO</name>
<dbReference type="EMBL" id="BNJQ01000025">
    <property type="protein sequence ID" value="GHP09433.1"/>
    <property type="molecule type" value="Genomic_DNA"/>
</dbReference>
<dbReference type="PANTHER" id="PTHR11817">
    <property type="entry name" value="PYRUVATE KINASE"/>
    <property type="match status" value="1"/>
</dbReference>
<dbReference type="OrthoDB" id="108365at2759"/>
<evidence type="ECO:0000259" key="13">
    <source>
        <dbReference type="Pfam" id="PF00224"/>
    </source>
</evidence>
<comment type="caution">
    <text evidence="14">The sequence shown here is derived from an EMBL/GenBank/DDBJ whole genome shotgun (WGS) entry which is preliminary data.</text>
</comment>
<dbReference type="InterPro" id="IPR015793">
    <property type="entry name" value="Pyrv_Knase_brl"/>
</dbReference>
<sequence length="130" mass="14254">MSSMRRVGSLMNVESEVSFANVSIERICSPAPNKVDTRLGTKVICTLGPKSSSVPVLAKMLRAGMSVARFDFSYGDHAYHQRMLDNLRAAMKKTGINCATMLDTRGPELVVLGYERAHPRRCGARLGCHP</sequence>
<evidence type="ECO:0000256" key="5">
    <source>
        <dbReference type="ARBA" id="ARBA00022679"/>
    </source>
</evidence>
<proteinExistence type="inferred from homology"/>
<keyword evidence="9" id="KW-0067">ATP-binding</keyword>
<evidence type="ECO:0000256" key="9">
    <source>
        <dbReference type="ARBA" id="ARBA00022840"/>
    </source>
</evidence>
<dbReference type="Gene3D" id="3.20.20.60">
    <property type="entry name" value="Phosphoenolpyruvate-binding domains"/>
    <property type="match status" value="1"/>
</dbReference>
<dbReference type="EC" id="2.7.1.40" evidence="4"/>
<evidence type="ECO:0000256" key="3">
    <source>
        <dbReference type="ARBA" id="ARBA00008663"/>
    </source>
</evidence>
<keyword evidence="10" id="KW-0460">Magnesium</keyword>
<evidence type="ECO:0000313" key="15">
    <source>
        <dbReference type="Proteomes" id="UP000660262"/>
    </source>
</evidence>
<comment type="pathway">
    <text evidence="2">Carbohydrate degradation; glycolysis; pyruvate from D-glyceraldehyde 3-phosphate: step 5/5.</text>
</comment>
<dbReference type="SUPFAM" id="SSF51621">
    <property type="entry name" value="Phosphoenolpyruvate/pyruvate domain"/>
    <property type="match status" value="1"/>
</dbReference>